<dbReference type="RefSeq" id="XP_005778887.1">
    <property type="nucleotide sequence ID" value="XM_005778830.1"/>
</dbReference>
<protein>
    <submittedName>
        <fullName evidence="5">Uncharacterized protein</fullName>
    </submittedName>
</protein>
<dbReference type="PANTHER" id="PTHR12346">
    <property type="entry name" value="SIN3B-RELATED"/>
    <property type="match status" value="1"/>
</dbReference>
<name>A0A0D3JSH3_EMIH1</name>
<dbReference type="GeneID" id="17272004"/>
<keyword evidence="6" id="KW-1185">Reference proteome</keyword>
<dbReference type="STRING" id="2903.R1CTV6"/>
<dbReference type="InterPro" id="IPR003822">
    <property type="entry name" value="PAH"/>
</dbReference>
<dbReference type="Gene3D" id="1.20.1160.11">
    <property type="entry name" value="Paired amphipathic helix"/>
    <property type="match status" value="1"/>
</dbReference>
<dbReference type="PaxDb" id="2903-EOD26458"/>
<dbReference type="GO" id="GO:0005634">
    <property type="term" value="C:nucleus"/>
    <property type="evidence" value="ECO:0007669"/>
    <property type="project" value="UniProtKB-SubCell"/>
</dbReference>
<accession>A0A0D3JSH3</accession>
<evidence type="ECO:0000313" key="5">
    <source>
        <dbReference type="EnsemblProtists" id="EOD26458"/>
    </source>
</evidence>
<dbReference type="SUPFAM" id="SSF47762">
    <property type="entry name" value="PAH2 domain"/>
    <property type="match status" value="1"/>
</dbReference>
<reference evidence="5" key="2">
    <citation type="submission" date="2024-10" db="UniProtKB">
        <authorList>
            <consortium name="EnsemblProtists"/>
        </authorList>
    </citation>
    <scope>IDENTIFICATION</scope>
</reference>
<feature type="compositionally biased region" description="Low complexity" evidence="4">
    <location>
        <begin position="222"/>
        <end position="242"/>
    </location>
</feature>
<feature type="region of interest" description="Disordered" evidence="4">
    <location>
        <begin position="1"/>
        <end position="28"/>
    </location>
</feature>
<comment type="subcellular location">
    <subcellularLocation>
        <location evidence="1 3">Nucleus</location>
    </subcellularLocation>
</comment>
<dbReference type="InterPro" id="IPR036600">
    <property type="entry name" value="PAH_sf"/>
</dbReference>
<dbReference type="Pfam" id="PF02671">
    <property type="entry name" value="PAH"/>
    <property type="match status" value="1"/>
</dbReference>
<feature type="compositionally biased region" description="Polar residues" evidence="4">
    <location>
        <begin position="1"/>
        <end position="17"/>
    </location>
</feature>
<dbReference type="AlphaFoldDB" id="A0A0D3JSH3"/>
<sequence>MAGVAGSSSDAHLSTSAAAPREKRRHSGGSQFQFSQCVTCPICEKSFSIHKIEAHASRCAERSGVVAAVRRSHKKKKCKTRAGAAAVVTIDVNMIDGYEFRSQTALEALGPEAGAPDEVPTLHPPAPVSAPAPSLRLKGVARQGAAPPVLLSWGRGTSSHGAARPSLPAPAASGSSEAAVLDAEVIRRRAAVLDAACPAPDPPAASPAGQSSLFPAGRGAGRRPSAPGCKPSGAAPARAPAPAGVEVADVTPEGYAFKVAEALSGDPATLKSFVQTMKAFEEGRAGTVEVMRDVSACLANHRPLLAQFNAFLPKGYRVEALPRSLSAYAACTDDPGSITQEAAVGLASSFVERLCARYANRPRKLEQMHALLAAMPFDEPLAALTPQSCTRMPSGALSLCRSFGPLLSDEPDLLREFMQYVPPSCTATQHIHLVPLPER</sequence>
<proteinExistence type="predicted"/>
<feature type="region of interest" description="Disordered" evidence="4">
    <location>
        <begin position="198"/>
        <end position="242"/>
    </location>
</feature>
<feature type="compositionally biased region" description="Low complexity" evidence="4">
    <location>
        <begin position="162"/>
        <end position="175"/>
    </location>
</feature>
<evidence type="ECO:0000256" key="3">
    <source>
        <dbReference type="PROSITE-ProRule" id="PRU00810"/>
    </source>
</evidence>
<dbReference type="GO" id="GO:0003714">
    <property type="term" value="F:transcription corepressor activity"/>
    <property type="evidence" value="ECO:0007669"/>
    <property type="project" value="InterPro"/>
</dbReference>
<evidence type="ECO:0000256" key="1">
    <source>
        <dbReference type="ARBA" id="ARBA00004123"/>
    </source>
</evidence>
<dbReference type="Proteomes" id="UP000013827">
    <property type="component" value="Unassembled WGS sequence"/>
</dbReference>
<evidence type="ECO:0000256" key="2">
    <source>
        <dbReference type="ARBA" id="ARBA00023242"/>
    </source>
</evidence>
<feature type="region of interest" description="Disordered" evidence="4">
    <location>
        <begin position="111"/>
        <end position="131"/>
    </location>
</feature>
<feature type="region of interest" description="Disordered" evidence="4">
    <location>
        <begin position="151"/>
        <end position="175"/>
    </location>
</feature>
<dbReference type="HOGENOM" id="CLU_624743_0_0_1"/>
<dbReference type="EnsemblProtists" id="EOD26458">
    <property type="protein sequence ID" value="EOD26458"/>
    <property type="gene ID" value="EMIHUDRAFT_435073"/>
</dbReference>
<organism evidence="5 6">
    <name type="scientific">Emiliania huxleyi (strain CCMP1516)</name>
    <dbReference type="NCBI Taxonomy" id="280463"/>
    <lineage>
        <taxon>Eukaryota</taxon>
        <taxon>Haptista</taxon>
        <taxon>Haptophyta</taxon>
        <taxon>Prymnesiophyceae</taxon>
        <taxon>Isochrysidales</taxon>
        <taxon>Noelaerhabdaceae</taxon>
        <taxon>Emiliania</taxon>
    </lineage>
</organism>
<reference evidence="6" key="1">
    <citation type="journal article" date="2013" name="Nature">
        <title>Pan genome of the phytoplankton Emiliania underpins its global distribution.</title>
        <authorList>
            <person name="Read B.A."/>
            <person name="Kegel J."/>
            <person name="Klute M.J."/>
            <person name="Kuo A."/>
            <person name="Lefebvre S.C."/>
            <person name="Maumus F."/>
            <person name="Mayer C."/>
            <person name="Miller J."/>
            <person name="Monier A."/>
            <person name="Salamov A."/>
            <person name="Young J."/>
            <person name="Aguilar M."/>
            <person name="Claverie J.M."/>
            <person name="Frickenhaus S."/>
            <person name="Gonzalez K."/>
            <person name="Herman E.K."/>
            <person name="Lin Y.C."/>
            <person name="Napier J."/>
            <person name="Ogata H."/>
            <person name="Sarno A.F."/>
            <person name="Shmutz J."/>
            <person name="Schroeder D."/>
            <person name="de Vargas C."/>
            <person name="Verret F."/>
            <person name="von Dassow P."/>
            <person name="Valentin K."/>
            <person name="Van de Peer Y."/>
            <person name="Wheeler G."/>
            <person name="Dacks J.B."/>
            <person name="Delwiche C.F."/>
            <person name="Dyhrman S.T."/>
            <person name="Glockner G."/>
            <person name="John U."/>
            <person name="Richards T."/>
            <person name="Worden A.Z."/>
            <person name="Zhang X."/>
            <person name="Grigoriev I.V."/>
            <person name="Allen A.E."/>
            <person name="Bidle K."/>
            <person name="Borodovsky M."/>
            <person name="Bowler C."/>
            <person name="Brownlee C."/>
            <person name="Cock J.M."/>
            <person name="Elias M."/>
            <person name="Gladyshev V.N."/>
            <person name="Groth M."/>
            <person name="Guda C."/>
            <person name="Hadaegh A."/>
            <person name="Iglesias-Rodriguez M.D."/>
            <person name="Jenkins J."/>
            <person name="Jones B.M."/>
            <person name="Lawson T."/>
            <person name="Leese F."/>
            <person name="Lindquist E."/>
            <person name="Lobanov A."/>
            <person name="Lomsadze A."/>
            <person name="Malik S.B."/>
            <person name="Marsh M.E."/>
            <person name="Mackinder L."/>
            <person name="Mock T."/>
            <person name="Mueller-Roeber B."/>
            <person name="Pagarete A."/>
            <person name="Parker M."/>
            <person name="Probert I."/>
            <person name="Quesneville H."/>
            <person name="Raines C."/>
            <person name="Rensing S.A."/>
            <person name="Riano-Pachon D.M."/>
            <person name="Richier S."/>
            <person name="Rokitta S."/>
            <person name="Shiraiwa Y."/>
            <person name="Soanes D.M."/>
            <person name="van der Giezen M."/>
            <person name="Wahlund T.M."/>
            <person name="Williams B."/>
            <person name="Wilson W."/>
            <person name="Wolfe G."/>
            <person name="Wurch L.L."/>
        </authorList>
    </citation>
    <scope>NUCLEOTIDE SEQUENCE</scope>
</reference>
<keyword evidence="2 3" id="KW-0539">Nucleus</keyword>
<dbReference type="InterPro" id="IPR039774">
    <property type="entry name" value="Sin3-like"/>
</dbReference>
<dbReference type="KEGG" id="ehx:EMIHUDRAFT_435073"/>
<evidence type="ECO:0000313" key="6">
    <source>
        <dbReference type="Proteomes" id="UP000013827"/>
    </source>
</evidence>
<evidence type="ECO:0000256" key="4">
    <source>
        <dbReference type="SAM" id="MobiDB-lite"/>
    </source>
</evidence>
<dbReference type="PROSITE" id="PS51477">
    <property type="entry name" value="PAH"/>
    <property type="match status" value="1"/>
</dbReference>